<dbReference type="eggNOG" id="ENOG502ZTVJ">
    <property type="taxonomic scope" value="Bacteria"/>
</dbReference>
<feature type="compositionally biased region" description="Basic and acidic residues" evidence="1">
    <location>
        <begin position="1"/>
        <end position="15"/>
    </location>
</feature>
<keyword evidence="2" id="KW-0472">Membrane</keyword>
<feature type="compositionally biased region" description="Polar residues" evidence="1">
    <location>
        <begin position="24"/>
        <end position="37"/>
    </location>
</feature>
<dbReference type="Proteomes" id="UP000215332">
    <property type="component" value="Chromosome 1"/>
</dbReference>
<evidence type="ECO:0000256" key="2">
    <source>
        <dbReference type="SAM" id="Phobius"/>
    </source>
</evidence>
<accession>A0A239WWV4</accession>
<feature type="compositionally biased region" description="Basic residues" evidence="1">
    <location>
        <begin position="126"/>
        <end position="139"/>
    </location>
</feature>
<feature type="region of interest" description="Disordered" evidence="1">
    <location>
        <begin position="1"/>
        <end position="42"/>
    </location>
</feature>
<evidence type="ECO:0000313" key="4">
    <source>
        <dbReference type="Proteomes" id="UP000215332"/>
    </source>
</evidence>
<reference evidence="3 4" key="1">
    <citation type="submission" date="2017-06" db="EMBL/GenBank/DDBJ databases">
        <authorList>
            <consortium name="Pathogen Informatics"/>
        </authorList>
    </citation>
    <scope>NUCLEOTIDE SEQUENCE [LARGE SCALE GENOMIC DNA]</scope>
    <source>
        <strain evidence="3 4">NCTC11865</strain>
    </source>
</reference>
<dbReference type="KEGG" id="cgrn:4412665_01653"/>
<keyword evidence="2" id="KW-1133">Transmembrane helix</keyword>
<feature type="region of interest" description="Disordered" evidence="1">
    <location>
        <begin position="117"/>
        <end position="146"/>
    </location>
</feature>
<dbReference type="Pfam" id="PF12277">
    <property type="entry name" value="DUF3618"/>
    <property type="match status" value="1"/>
</dbReference>
<feature type="transmembrane region" description="Helical" evidence="2">
    <location>
        <begin position="75"/>
        <end position="96"/>
    </location>
</feature>
<name>A0A239WWV4_9ACTN</name>
<evidence type="ECO:0000256" key="1">
    <source>
        <dbReference type="SAM" id="MobiDB-lite"/>
    </source>
</evidence>
<dbReference type="GeneID" id="85154180"/>
<sequence length="179" mass="19547">MASKEKDTRTAEQIRQDLNAARSRVSQTVEDATQQFHPKTLKNDAVDDAKSFAQRQFDQAKGQVKDENGWRGDRLILVGGVVVGGLVLLTAARAIVGKATGATTRRKLEKQQLKNAKRAAKESKAARKAAAKRNRHRGKKDVAQVVDLNGDESKFSSLAESLLRQASVLRAEAAAENKD</sequence>
<dbReference type="EMBL" id="LT906441">
    <property type="protein sequence ID" value="SNV38194.1"/>
    <property type="molecule type" value="Genomic_DNA"/>
</dbReference>
<proteinExistence type="predicted"/>
<dbReference type="InterPro" id="IPR022062">
    <property type="entry name" value="DUF3618"/>
</dbReference>
<dbReference type="RefSeq" id="WP_065860505.1">
    <property type="nucleotide sequence ID" value="NZ_AP026710.1"/>
</dbReference>
<protein>
    <submittedName>
        <fullName evidence="3">Protein of uncharacterized function (DUF3618)</fullName>
    </submittedName>
</protein>
<evidence type="ECO:0000313" key="3">
    <source>
        <dbReference type="EMBL" id="SNV38194.1"/>
    </source>
</evidence>
<accession>A0A2W5CQG8</accession>
<organism evidence="3 4">
    <name type="scientific">Cutibacterium granulosum</name>
    <dbReference type="NCBI Taxonomy" id="33011"/>
    <lineage>
        <taxon>Bacteria</taxon>
        <taxon>Bacillati</taxon>
        <taxon>Actinomycetota</taxon>
        <taxon>Actinomycetes</taxon>
        <taxon>Propionibacteriales</taxon>
        <taxon>Propionibacteriaceae</taxon>
        <taxon>Cutibacterium</taxon>
    </lineage>
</organism>
<gene>
    <name evidence="3" type="ORF">SAMEA4412665_01653</name>
</gene>
<dbReference type="AlphaFoldDB" id="A0A239WWV4"/>
<keyword evidence="2" id="KW-0812">Transmembrane</keyword>